<evidence type="ECO:0000313" key="4">
    <source>
        <dbReference type="Proteomes" id="UP001240447"/>
    </source>
</evidence>
<accession>A0ABT9NJG7</accession>
<evidence type="ECO:0000313" key="3">
    <source>
        <dbReference type="EMBL" id="MDP9820557.1"/>
    </source>
</evidence>
<dbReference type="Proteomes" id="UP001240447">
    <property type="component" value="Unassembled WGS sequence"/>
</dbReference>
<proteinExistence type="predicted"/>
<dbReference type="PANTHER" id="PTHR38110">
    <property type="entry name" value="CHROMOSOME 23, WHOLE GENOME SHOTGUN SEQUENCE"/>
    <property type="match status" value="1"/>
</dbReference>
<sequence>MSTFDEAITATPDPERPGHFRAALTNDWSIGNALNGGFLLSLLGRTLQQALTSAGSKHPDPVSISATYLSAAVEGPAYLDTEVIRTGRSVSTGQVALTQEVDGVPVERLRATATYADLDALADPDDAQRNLLTRTMPQLAPPEECWGKEQAPPGFLDLVPLQRQLDVRMTPDTVGWIDGKPTGEGRISAWFRMPDGRDPDPILMLMVLDCLPPVTFNLDLPGWAPTLSLMANVRARPVPGWLLVTHETRMLSHGLFEEDAEIWDASGNLVAQSRQLAMVPKKG</sequence>
<name>A0ABT9NJG7_9ACTN</name>
<dbReference type="Gene3D" id="2.40.160.210">
    <property type="entry name" value="Acyl-CoA thioesterase, double hotdog domain"/>
    <property type="match status" value="1"/>
</dbReference>
<dbReference type="Pfam" id="PF13622">
    <property type="entry name" value="4HBT_3"/>
    <property type="match status" value="1"/>
</dbReference>
<evidence type="ECO:0000259" key="1">
    <source>
        <dbReference type="Pfam" id="PF13622"/>
    </source>
</evidence>
<dbReference type="Pfam" id="PF20789">
    <property type="entry name" value="4HBT_3C"/>
    <property type="match status" value="1"/>
</dbReference>
<dbReference type="InterPro" id="IPR029069">
    <property type="entry name" value="HotDog_dom_sf"/>
</dbReference>
<feature type="domain" description="Acyl-CoA thioesterase-like C-terminal" evidence="2">
    <location>
        <begin position="142"/>
        <end position="279"/>
    </location>
</feature>
<dbReference type="InterPro" id="IPR052389">
    <property type="entry name" value="Sec_Metab_Biosynth-Assoc"/>
</dbReference>
<dbReference type="SUPFAM" id="SSF54637">
    <property type="entry name" value="Thioesterase/thiol ester dehydrase-isomerase"/>
    <property type="match status" value="2"/>
</dbReference>
<dbReference type="EMBL" id="JAUSQM010000001">
    <property type="protein sequence ID" value="MDP9820557.1"/>
    <property type="molecule type" value="Genomic_DNA"/>
</dbReference>
<evidence type="ECO:0000259" key="2">
    <source>
        <dbReference type="Pfam" id="PF20789"/>
    </source>
</evidence>
<keyword evidence="4" id="KW-1185">Reference proteome</keyword>
<comment type="caution">
    <text evidence="3">The sequence shown here is derived from an EMBL/GenBank/DDBJ whole genome shotgun (WGS) entry which is preliminary data.</text>
</comment>
<dbReference type="PANTHER" id="PTHR38110:SF1">
    <property type="entry name" value="THIOESTERASE DOMAIN-CONTAINING PROTEIN"/>
    <property type="match status" value="1"/>
</dbReference>
<dbReference type="InterPro" id="IPR049450">
    <property type="entry name" value="ACOT8-like_C"/>
</dbReference>
<dbReference type="InterPro" id="IPR049449">
    <property type="entry name" value="TesB_ACOT8-like_N"/>
</dbReference>
<organism evidence="3 4">
    <name type="scientific">Nocardioides massiliensis</name>
    <dbReference type="NCBI Taxonomy" id="1325935"/>
    <lineage>
        <taxon>Bacteria</taxon>
        <taxon>Bacillati</taxon>
        <taxon>Actinomycetota</taxon>
        <taxon>Actinomycetes</taxon>
        <taxon>Propionibacteriales</taxon>
        <taxon>Nocardioidaceae</taxon>
        <taxon>Nocardioides</taxon>
    </lineage>
</organism>
<dbReference type="InterPro" id="IPR042171">
    <property type="entry name" value="Acyl-CoA_hotdog"/>
</dbReference>
<dbReference type="RefSeq" id="WP_068120275.1">
    <property type="nucleotide sequence ID" value="NZ_CCXJ01000253.1"/>
</dbReference>
<reference evidence="3 4" key="1">
    <citation type="submission" date="2023-07" db="EMBL/GenBank/DDBJ databases">
        <title>Sequencing the genomes of 1000 actinobacteria strains.</title>
        <authorList>
            <person name="Klenk H.-P."/>
        </authorList>
    </citation>
    <scope>NUCLEOTIDE SEQUENCE [LARGE SCALE GENOMIC DNA]</scope>
    <source>
        <strain evidence="3 4">GD13</strain>
    </source>
</reference>
<protein>
    <submittedName>
        <fullName evidence="3">Acyl-coenzyme A thioesterase PaaI-like protein</fullName>
    </submittedName>
</protein>
<feature type="domain" description="Acyl-CoA thioesterase-like N-terminal HotDog" evidence="1">
    <location>
        <begin position="26"/>
        <end position="115"/>
    </location>
</feature>
<gene>
    <name evidence="3" type="ORF">J2S59_000366</name>
</gene>